<protein>
    <recommendedName>
        <fullName evidence="4">DUF2845 domain-containing protein</fullName>
    </recommendedName>
</protein>
<feature type="signal peptide" evidence="1">
    <location>
        <begin position="1"/>
        <end position="20"/>
    </location>
</feature>
<evidence type="ECO:0000313" key="3">
    <source>
        <dbReference type="Proteomes" id="UP000198644"/>
    </source>
</evidence>
<gene>
    <name evidence="2" type="ORF">SAMN05216203_1423</name>
</gene>
<sequence length="190" mass="20958">MEWLAKICLVLIGLSGTTMASAGVRCGSSLVEIGEWPLEVKESCGEPDYVASYPGTTIPGVGVVEEIEHWYYNRGPQQFIRRLEFRNDRLQRVETLGYGFAGTTPGPCSPEAIGPGTSEFELVARCGEPLGSRVEWRVLSAGEAGNITAPLQGIVPVQEWLYEFGDNRYRRVVILRNGRVQRLEKADKPG</sequence>
<keyword evidence="3" id="KW-1185">Reference proteome</keyword>
<dbReference type="AlphaFoldDB" id="A0A1I6HQA6"/>
<dbReference type="STRING" id="650891.SAMN05216203_1423"/>
<name>A0A1I6HQA6_9GAMM</name>
<organism evidence="2 3">
    <name type="scientific">Marinobacter daqiaonensis</name>
    <dbReference type="NCBI Taxonomy" id="650891"/>
    <lineage>
        <taxon>Bacteria</taxon>
        <taxon>Pseudomonadati</taxon>
        <taxon>Pseudomonadota</taxon>
        <taxon>Gammaproteobacteria</taxon>
        <taxon>Pseudomonadales</taxon>
        <taxon>Marinobacteraceae</taxon>
        <taxon>Marinobacter</taxon>
    </lineage>
</organism>
<proteinExistence type="predicted"/>
<dbReference type="InterPro" id="IPR021268">
    <property type="entry name" value="DUF2845"/>
</dbReference>
<reference evidence="2 3" key="1">
    <citation type="submission" date="2016-10" db="EMBL/GenBank/DDBJ databases">
        <authorList>
            <person name="de Groot N.N."/>
        </authorList>
    </citation>
    <scope>NUCLEOTIDE SEQUENCE [LARGE SCALE GENOMIC DNA]</scope>
    <source>
        <strain evidence="2 3">CGMCC 1.9167</strain>
    </source>
</reference>
<evidence type="ECO:0000256" key="1">
    <source>
        <dbReference type="SAM" id="SignalP"/>
    </source>
</evidence>
<keyword evidence="1" id="KW-0732">Signal</keyword>
<dbReference type="RefSeq" id="WP_167812628.1">
    <property type="nucleotide sequence ID" value="NZ_FOYW01000001.1"/>
</dbReference>
<accession>A0A1I6HQA6</accession>
<dbReference type="Pfam" id="PF11006">
    <property type="entry name" value="DUF2845"/>
    <property type="match status" value="2"/>
</dbReference>
<feature type="chain" id="PRO_5011448011" description="DUF2845 domain-containing protein" evidence="1">
    <location>
        <begin position="21"/>
        <end position="190"/>
    </location>
</feature>
<dbReference type="Proteomes" id="UP000198644">
    <property type="component" value="Unassembled WGS sequence"/>
</dbReference>
<evidence type="ECO:0008006" key="4">
    <source>
        <dbReference type="Google" id="ProtNLM"/>
    </source>
</evidence>
<dbReference type="EMBL" id="FOYW01000001">
    <property type="protein sequence ID" value="SFR56681.1"/>
    <property type="molecule type" value="Genomic_DNA"/>
</dbReference>
<evidence type="ECO:0000313" key="2">
    <source>
        <dbReference type="EMBL" id="SFR56681.1"/>
    </source>
</evidence>